<keyword evidence="5" id="KW-0464">Manganese</keyword>
<dbReference type="SUPFAM" id="SSF56219">
    <property type="entry name" value="DNase I-like"/>
    <property type="match status" value="1"/>
</dbReference>
<evidence type="ECO:0000256" key="4">
    <source>
        <dbReference type="ARBA" id="ARBA00022842"/>
    </source>
</evidence>
<evidence type="ECO:0000313" key="8">
    <source>
        <dbReference type="Proteomes" id="UP000823388"/>
    </source>
</evidence>
<evidence type="ECO:0000256" key="5">
    <source>
        <dbReference type="PIRSR" id="PIRSR604808-2"/>
    </source>
</evidence>
<gene>
    <name evidence="7" type="ORF">PVAP13_2KG561932</name>
</gene>
<feature type="binding site" evidence="5">
    <location>
        <position position="41"/>
    </location>
    <ligand>
        <name>Mg(2+)</name>
        <dbReference type="ChEBI" id="CHEBI:18420"/>
        <label>1</label>
    </ligand>
</feature>
<comment type="similarity">
    <text evidence="1">Belongs to the DNA repair enzymes AP/ExoA family.</text>
</comment>
<evidence type="ECO:0000313" key="7">
    <source>
        <dbReference type="EMBL" id="KAG2647125.1"/>
    </source>
</evidence>
<keyword evidence="8" id="KW-1185">Reference proteome</keyword>
<feature type="non-terminal residue" evidence="7">
    <location>
        <position position="136"/>
    </location>
</feature>
<keyword evidence="4 5" id="KW-0460">Magnesium</keyword>
<dbReference type="Proteomes" id="UP000823388">
    <property type="component" value="Chromosome 2K"/>
</dbReference>
<evidence type="ECO:0000259" key="6">
    <source>
        <dbReference type="Pfam" id="PF03372"/>
    </source>
</evidence>
<evidence type="ECO:0000256" key="2">
    <source>
        <dbReference type="ARBA" id="ARBA00022723"/>
    </source>
</evidence>
<dbReference type="AlphaFoldDB" id="A0A8T0WIK8"/>
<dbReference type="GO" id="GO:0006284">
    <property type="term" value="P:base-excision repair"/>
    <property type="evidence" value="ECO:0007669"/>
    <property type="project" value="TreeGrafter"/>
</dbReference>
<keyword evidence="3" id="KW-0378">Hydrolase</keyword>
<comment type="caution">
    <text evidence="7">The sequence shown here is derived from an EMBL/GenBank/DDBJ whole genome shotgun (WGS) entry which is preliminary data.</text>
</comment>
<dbReference type="InterPro" id="IPR004808">
    <property type="entry name" value="AP_endonuc_1"/>
</dbReference>
<dbReference type="GO" id="GO:0008081">
    <property type="term" value="F:phosphoric diester hydrolase activity"/>
    <property type="evidence" value="ECO:0007669"/>
    <property type="project" value="TreeGrafter"/>
</dbReference>
<evidence type="ECO:0000256" key="3">
    <source>
        <dbReference type="ARBA" id="ARBA00022801"/>
    </source>
</evidence>
<dbReference type="GO" id="GO:0046872">
    <property type="term" value="F:metal ion binding"/>
    <property type="evidence" value="ECO:0007669"/>
    <property type="project" value="UniProtKB-KW"/>
</dbReference>
<keyword evidence="2 5" id="KW-0479">Metal-binding</keyword>
<name>A0A8T0WIK8_PANVG</name>
<dbReference type="PANTHER" id="PTHR22748:SF19">
    <property type="entry name" value="ENDONUCLEASE_EXONUCLEASE_PHOSPHATASE DOMAIN-CONTAINING PROTEIN"/>
    <property type="match status" value="1"/>
</dbReference>
<dbReference type="EMBL" id="CM029039">
    <property type="protein sequence ID" value="KAG2647125.1"/>
    <property type="molecule type" value="Genomic_DNA"/>
</dbReference>
<accession>A0A8T0WIK8</accession>
<feature type="domain" description="Endonuclease/exonuclease/phosphatase" evidence="6">
    <location>
        <begin position="11"/>
        <end position="136"/>
    </location>
</feature>
<dbReference type="Pfam" id="PF03372">
    <property type="entry name" value="Exo_endo_phos"/>
    <property type="match status" value="1"/>
</dbReference>
<dbReference type="InterPro" id="IPR005135">
    <property type="entry name" value="Endo/exonuclease/phosphatase"/>
</dbReference>
<dbReference type="GO" id="GO:0008311">
    <property type="term" value="F:double-stranded DNA 3'-5' DNA exonuclease activity"/>
    <property type="evidence" value="ECO:0007669"/>
    <property type="project" value="TreeGrafter"/>
</dbReference>
<comment type="cofactor">
    <cofactor evidence="5">
        <name>Mg(2+)</name>
        <dbReference type="ChEBI" id="CHEBI:18420"/>
    </cofactor>
    <cofactor evidence="5">
        <name>Mn(2+)</name>
        <dbReference type="ChEBI" id="CHEBI:29035"/>
    </cofactor>
    <text evidence="5">Probably binds two magnesium or manganese ions per subunit.</text>
</comment>
<protein>
    <recommendedName>
        <fullName evidence="6">Endonuclease/exonuclease/phosphatase domain-containing protein</fullName>
    </recommendedName>
</protein>
<dbReference type="GO" id="GO:0003906">
    <property type="term" value="F:DNA-(apurinic or apyrimidinic site) endonuclease activity"/>
    <property type="evidence" value="ECO:0007669"/>
    <property type="project" value="TreeGrafter"/>
</dbReference>
<reference evidence="7" key="1">
    <citation type="submission" date="2020-05" db="EMBL/GenBank/DDBJ databases">
        <title>WGS assembly of Panicum virgatum.</title>
        <authorList>
            <person name="Lovell J.T."/>
            <person name="Jenkins J."/>
            <person name="Shu S."/>
            <person name="Juenger T.E."/>
            <person name="Schmutz J."/>
        </authorList>
    </citation>
    <scope>NUCLEOTIDE SEQUENCE</scope>
    <source>
        <strain evidence="7">AP13</strain>
    </source>
</reference>
<feature type="binding site" evidence="5">
    <location>
        <position position="12"/>
    </location>
    <ligand>
        <name>Mg(2+)</name>
        <dbReference type="ChEBI" id="CHEBI:18420"/>
        <label>1</label>
    </ligand>
</feature>
<sequence length="136" mass="15651">MIEQRCVLLDWNARGLKNSARRKVVRDLAQDTKASIVCLQEMKMQTIDRDVIIESLGQRFAEQFAFLPPTGTRGGALLAVDENYYRIVQTDIRVHSVSAQIETTMGEDHEKLQFLQELRSIRNCIPEKWLVIGDFN</sequence>
<dbReference type="InterPro" id="IPR036691">
    <property type="entry name" value="Endo/exonu/phosph_ase_sf"/>
</dbReference>
<dbReference type="Gene3D" id="3.60.10.10">
    <property type="entry name" value="Endonuclease/exonuclease/phosphatase"/>
    <property type="match status" value="1"/>
</dbReference>
<organism evidence="7 8">
    <name type="scientific">Panicum virgatum</name>
    <name type="common">Blackwell switchgrass</name>
    <dbReference type="NCBI Taxonomy" id="38727"/>
    <lineage>
        <taxon>Eukaryota</taxon>
        <taxon>Viridiplantae</taxon>
        <taxon>Streptophyta</taxon>
        <taxon>Embryophyta</taxon>
        <taxon>Tracheophyta</taxon>
        <taxon>Spermatophyta</taxon>
        <taxon>Magnoliopsida</taxon>
        <taxon>Liliopsida</taxon>
        <taxon>Poales</taxon>
        <taxon>Poaceae</taxon>
        <taxon>PACMAD clade</taxon>
        <taxon>Panicoideae</taxon>
        <taxon>Panicodae</taxon>
        <taxon>Paniceae</taxon>
        <taxon>Panicinae</taxon>
        <taxon>Panicum</taxon>
        <taxon>Panicum sect. Hiantes</taxon>
    </lineage>
</organism>
<evidence type="ECO:0000256" key="1">
    <source>
        <dbReference type="ARBA" id="ARBA00007092"/>
    </source>
</evidence>
<dbReference type="PANTHER" id="PTHR22748">
    <property type="entry name" value="AP ENDONUCLEASE"/>
    <property type="match status" value="1"/>
</dbReference>
<dbReference type="GO" id="GO:0005634">
    <property type="term" value="C:nucleus"/>
    <property type="evidence" value="ECO:0007669"/>
    <property type="project" value="TreeGrafter"/>
</dbReference>
<proteinExistence type="inferred from homology"/>